<evidence type="ECO:0000256" key="13">
    <source>
        <dbReference type="PIRSR" id="PIRSR036893-52"/>
    </source>
</evidence>
<keyword evidence="9 12" id="KW-0449">Lipoprotein</keyword>
<dbReference type="SUPFAM" id="SSF50814">
    <property type="entry name" value="Lipocalins"/>
    <property type="match status" value="1"/>
</dbReference>
<dbReference type="InterPro" id="IPR002446">
    <property type="entry name" value="Lipocalin_bac"/>
</dbReference>
<dbReference type="eggNOG" id="COG3040">
    <property type="taxonomic scope" value="Bacteria"/>
</dbReference>
<evidence type="ECO:0000256" key="9">
    <source>
        <dbReference type="ARBA" id="ARBA00023288"/>
    </source>
</evidence>
<dbReference type="PANTHER" id="PTHR10612:SF34">
    <property type="entry name" value="APOLIPOPROTEIN D"/>
    <property type="match status" value="1"/>
</dbReference>
<evidence type="ECO:0000256" key="4">
    <source>
        <dbReference type="ARBA" id="ARBA00022729"/>
    </source>
</evidence>
<dbReference type="CDD" id="cd19438">
    <property type="entry name" value="lipocalin_Blc-like"/>
    <property type="match status" value="1"/>
</dbReference>
<dbReference type="PANTHER" id="PTHR10612">
    <property type="entry name" value="APOLIPOPROTEIN D"/>
    <property type="match status" value="1"/>
</dbReference>
<name>I1YJU5_METFJ</name>
<protein>
    <recommendedName>
        <fullName evidence="11 12">Outer membrane lipoprotein Blc</fullName>
    </recommendedName>
</protein>
<evidence type="ECO:0000256" key="3">
    <source>
        <dbReference type="ARBA" id="ARBA00011738"/>
    </source>
</evidence>
<evidence type="ECO:0000259" key="14">
    <source>
        <dbReference type="Pfam" id="PF08212"/>
    </source>
</evidence>
<dbReference type="InterPro" id="IPR022271">
    <property type="entry name" value="Lipocalin_ApoD"/>
</dbReference>
<evidence type="ECO:0000313" key="15">
    <source>
        <dbReference type="EMBL" id="AFJ03188.1"/>
    </source>
</evidence>
<dbReference type="GO" id="GO:0008289">
    <property type="term" value="F:lipid binding"/>
    <property type="evidence" value="ECO:0007669"/>
    <property type="project" value="UniProtKB-UniRule"/>
</dbReference>
<sequence length="180" mass="20525" precursor="true">MYSENTMRSVQLIFSLFFLSGCSYHPDGIDPVSNFSVDAYLGKWYEVARLDHDFEAGLTQVTADYSYREDGGIRVINRGFNQAEERWEQAEGKAYFVDSPDIGHLKVSFFGPFYGAYVIFDLDSDYQYSYVAGPNRNYLWLLARTPDVSDAVKQNFLEQANTLGFTTSELIWLGTPPDQP</sequence>
<dbReference type="PROSITE" id="PS00213">
    <property type="entry name" value="LIPOCALIN"/>
    <property type="match status" value="1"/>
</dbReference>
<dbReference type="Gene3D" id="2.40.128.20">
    <property type="match status" value="1"/>
</dbReference>
<dbReference type="FunFam" id="2.40.128.20:FF:000002">
    <property type="entry name" value="Outer membrane lipoprotein Blc"/>
    <property type="match status" value="1"/>
</dbReference>
<gene>
    <name evidence="15" type="ordered locus">Q7C_2049</name>
</gene>
<dbReference type="AlphaFoldDB" id="I1YJU5"/>
<organism evidence="15 16">
    <name type="scientific">Methylophaga frappieri (strain ATCC BAA-2434 / DSM 25690 / JAM7)</name>
    <dbReference type="NCBI Taxonomy" id="754477"/>
    <lineage>
        <taxon>Bacteria</taxon>
        <taxon>Pseudomonadati</taxon>
        <taxon>Pseudomonadota</taxon>
        <taxon>Gammaproteobacteria</taxon>
        <taxon>Thiotrichales</taxon>
        <taxon>Piscirickettsiaceae</taxon>
        <taxon>Methylophaga</taxon>
    </lineage>
</organism>
<dbReference type="STRING" id="754477.Q7C_2049"/>
<evidence type="ECO:0000256" key="10">
    <source>
        <dbReference type="ARBA" id="ARBA00057024"/>
    </source>
</evidence>
<evidence type="ECO:0000256" key="11">
    <source>
        <dbReference type="ARBA" id="ARBA00071217"/>
    </source>
</evidence>
<feature type="lipid moiety-binding region" description="N-palmitoyl cysteine" evidence="13">
    <location>
        <position position="22"/>
    </location>
</feature>
<evidence type="ECO:0000256" key="5">
    <source>
        <dbReference type="ARBA" id="ARBA00023121"/>
    </source>
</evidence>
<evidence type="ECO:0000256" key="2">
    <source>
        <dbReference type="ARBA" id="ARBA00006889"/>
    </source>
</evidence>
<dbReference type="Proteomes" id="UP000009145">
    <property type="component" value="Chromosome"/>
</dbReference>
<evidence type="ECO:0000256" key="1">
    <source>
        <dbReference type="ARBA" id="ARBA00004459"/>
    </source>
</evidence>
<feature type="lipid moiety-binding region" description="S-diacylglycerol cysteine" evidence="13">
    <location>
        <position position="22"/>
    </location>
</feature>
<dbReference type="InterPro" id="IPR047202">
    <property type="entry name" value="Lipocalin_Blc-like_dom"/>
</dbReference>
<dbReference type="PRINTS" id="PR01171">
    <property type="entry name" value="BCTLIPOCALIN"/>
</dbReference>
<feature type="domain" description="Lipocalin/cytosolic fatty-acid binding" evidence="14">
    <location>
        <begin position="37"/>
        <end position="172"/>
    </location>
</feature>
<keyword evidence="5 12" id="KW-0446">Lipid-binding</keyword>
<dbReference type="PIRSF" id="PIRSF036893">
    <property type="entry name" value="Lipocalin_ApoD"/>
    <property type="match status" value="1"/>
</dbReference>
<comment type="subunit">
    <text evidence="3 12">Homodimer.</text>
</comment>
<evidence type="ECO:0000256" key="7">
    <source>
        <dbReference type="ARBA" id="ARBA00023139"/>
    </source>
</evidence>
<keyword evidence="8 12" id="KW-0998">Cell outer membrane</keyword>
<dbReference type="GO" id="GO:0009279">
    <property type="term" value="C:cell outer membrane"/>
    <property type="evidence" value="ECO:0007669"/>
    <property type="project" value="UniProtKB-SubCell"/>
</dbReference>
<evidence type="ECO:0000256" key="6">
    <source>
        <dbReference type="ARBA" id="ARBA00023136"/>
    </source>
</evidence>
<keyword evidence="16" id="KW-1185">Reference proteome</keyword>
<evidence type="ECO:0000256" key="8">
    <source>
        <dbReference type="ARBA" id="ARBA00023237"/>
    </source>
</evidence>
<dbReference type="Pfam" id="PF08212">
    <property type="entry name" value="Lipocalin_2"/>
    <property type="match status" value="1"/>
</dbReference>
<dbReference type="PATRIC" id="fig|754477.3.peg.2017"/>
<dbReference type="InterPro" id="IPR000566">
    <property type="entry name" value="Lipocln_cytosolic_FA-bd_dom"/>
</dbReference>
<comment type="subcellular location">
    <subcellularLocation>
        <location evidence="1">Cell outer membrane</location>
        <topology evidence="1">Lipid-anchor</topology>
    </subcellularLocation>
</comment>
<keyword evidence="6 12" id="KW-0472">Membrane</keyword>
<keyword evidence="4" id="KW-0732">Signal</keyword>
<proteinExistence type="inferred from homology"/>
<comment type="similarity">
    <text evidence="2 12">Belongs to the calycin superfamily. Lipocalin family.</text>
</comment>
<dbReference type="EMBL" id="CP003380">
    <property type="protein sequence ID" value="AFJ03188.1"/>
    <property type="molecule type" value="Genomic_DNA"/>
</dbReference>
<comment type="function">
    <text evidence="10 12">Involved in the storage or transport of lipids necessary for membrane maintenance under stressful conditions. Displays a binding preference for lysophospholipids.</text>
</comment>
<dbReference type="KEGG" id="mec:Q7C_2049"/>
<evidence type="ECO:0000313" key="16">
    <source>
        <dbReference type="Proteomes" id="UP000009145"/>
    </source>
</evidence>
<reference evidence="15 16" key="1">
    <citation type="journal article" date="2012" name="J. Bacteriol.">
        <title>Complete genome sequences of Methylophaga sp. strain JAM1 and Methylophaga sp. strain JAM7.</title>
        <authorList>
            <person name="Villeneuve C."/>
            <person name="Martineau C."/>
            <person name="Mauffrey F."/>
            <person name="Villemur R."/>
        </authorList>
    </citation>
    <scope>NUCLEOTIDE SEQUENCE [LARGE SCALE GENOMIC DNA]</scope>
    <source>
        <strain evidence="15 16">JAM7</strain>
    </source>
</reference>
<dbReference type="InterPro" id="IPR022272">
    <property type="entry name" value="Lipocalin_CS"/>
</dbReference>
<accession>I1YJU5</accession>
<dbReference type="InterPro" id="IPR012674">
    <property type="entry name" value="Calycin"/>
</dbReference>
<keyword evidence="7 13" id="KW-0564">Palmitate</keyword>
<evidence type="ECO:0000256" key="12">
    <source>
        <dbReference type="PIRNR" id="PIRNR036893"/>
    </source>
</evidence>
<dbReference type="GO" id="GO:0006950">
    <property type="term" value="P:response to stress"/>
    <property type="evidence" value="ECO:0007669"/>
    <property type="project" value="UniProtKB-ARBA"/>
</dbReference>
<dbReference type="HOGENOM" id="CLU_068449_3_0_6"/>